<reference evidence="1" key="1">
    <citation type="submission" date="2014-05" db="EMBL/GenBank/DDBJ databases">
        <authorList>
            <person name="Chronopoulou M."/>
        </authorList>
    </citation>
    <scope>NUCLEOTIDE SEQUENCE</scope>
    <source>
        <tissue evidence="1">Whole organism</tissue>
    </source>
</reference>
<feature type="non-terminal residue" evidence="1">
    <location>
        <position position="1"/>
    </location>
</feature>
<accession>A0A0K2TNI8</accession>
<dbReference type="AlphaFoldDB" id="A0A0K2TNI8"/>
<protein>
    <submittedName>
        <fullName evidence="1">Uncharacterized protein</fullName>
    </submittedName>
</protein>
<proteinExistence type="predicted"/>
<name>A0A0K2TNI8_LEPSM</name>
<dbReference type="EMBL" id="HACA01009841">
    <property type="protein sequence ID" value="CDW27202.1"/>
    <property type="molecule type" value="Transcribed_RNA"/>
</dbReference>
<sequence>ISFILRLKFNDIHNIEDLSLILDSSRDINNDSFHFRRHLNLATKP</sequence>
<organism evidence="1">
    <name type="scientific">Lepeophtheirus salmonis</name>
    <name type="common">Salmon louse</name>
    <name type="synonym">Caligus salmonis</name>
    <dbReference type="NCBI Taxonomy" id="72036"/>
    <lineage>
        <taxon>Eukaryota</taxon>
        <taxon>Metazoa</taxon>
        <taxon>Ecdysozoa</taxon>
        <taxon>Arthropoda</taxon>
        <taxon>Crustacea</taxon>
        <taxon>Multicrustacea</taxon>
        <taxon>Hexanauplia</taxon>
        <taxon>Copepoda</taxon>
        <taxon>Siphonostomatoida</taxon>
        <taxon>Caligidae</taxon>
        <taxon>Lepeophtheirus</taxon>
    </lineage>
</organism>
<evidence type="ECO:0000313" key="1">
    <source>
        <dbReference type="EMBL" id="CDW27202.1"/>
    </source>
</evidence>